<reference evidence="1 2" key="1">
    <citation type="journal article" date="2018" name="BMC Genomics">
        <title>Comparative genome analyses reveal sequence features reflecting distinct modes of host-adaptation between dicot and monocot powdery mildew.</title>
        <authorList>
            <person name="Wu Y."/>
            <person name="Ma X."/>
            <person name="Pan Z."/>
            <person name="Kale S.D."/>
            <person name="Song Y."/>
            <person name="King H."/>
            <person name="Zhang Q."/>
            <person name="Presley C."/>
            <person name="Deng X."/>
            <person name="Wei C.I."/>
            <person name="Xiao S."/>
        </authorList>
    </citation>
    <scope>NUCLEOTIDE SEQUENCE [LARGE SCALE GENOMIC DNA]</scope>
    <source>
        <strain evidence="1">UMSG2</strain>
    </source>
</reference>
<dbReference type="PANTHER" id="PTHR42089">
    <property type="entry name" value="YALI0F09427P"/>
    <property type="match status" value="1"/>
</dbReference>
<keyword evidence="2" id="KW-1185">Reference proteome</keyword>
<dbReference type="Proteomes" id="UP000286134">
    <property type="component" value="Unassembled WGS sequence"/>
</dbReference>
<evidence type="ECO:0000313" key="1">
    <source>
        <dbReference type="EMBL" id="RKF63857.1"/>
    </source>
</evidence>
<protein>
    <submittedName>
        <fullName evidence="1">Uncharacterized protein</fullName>
    </submittedName>
</protein>
<dbReference type="EMBL" id="MCFK01002282">
    <property type="protein sequence ID" value="RKF63857.1"/>
    <property type="molecule type" value="Genomic_DNA"/>
</dbReference>
<evidence type="ECO:0000313" key="2">
    <source>
        <dbReference type="Proteomes" id="UP000286134"/>
    </source>
</evidence>
<dbReference type="AlphaFoldDB" id="A0A420I2H5"/>
<dbReference type="PANTHER" id="PTHR42089:SF1">
    <property type="entry name" value="YALI0F09427P"/>
    <property type="match status" value="1"/>
</dbReference>
<accession>A0A420I2H5</accession>
<organism evidence="1 2">
    <name type="scientific">Erysiphe neolycopersici</name>
    <dbReference type="NCBI Taxonomy" id="212602"/>
    <lineage>
        <taxon>Eukaryota</taxon>
        <taxon>Fungi</taxon>
        <taxon>Dikarya</taxon>
        <taxon>Ascomycota</taxon>
        <taxon>Pezizomycotina</taxon>
        <taxon>Leotiomycetes</taxon>
        <taxon>Erysiphales</taxon>
        <taxon>Erysiphaceae</taxon>
        <taxon>Erysiphe</taxon>
    </lineage>
</organism>
<dbReference type="OrthoDB" id="5344687at2759"/>
<sequence>MLENQGTHELLAQVPLIVSPFVSLPVATILPSTYKKLPSTLPSFSTGILTGLSDNKYVISKSGNAAHPDEIHASCEALQKYIQKVKDDADQELKSWESEIAARELAERRRIAPGWLDSDARILHPNKPRMDENLIDSQIEVSTVDASVTQIIHPEVLNKDGDELDSAFGGLEINN</sequence>
<gene>
    <name evidence="1" type="ORF">OnM2_022052</name>
</gene>
<proteinExistence type="predicted"/>
<dbReference type="STRING" id="212602.A0A420I2H5"/>
<comment type="caution">
    <text evidence="1">The sequence shown here is derived from an EMBL/GenBank/DDBJ whole genome shotgun (WGS) entry which is preliminary data.</text>
</comment>
<name>A0A420I2H5_9PEZI</name>